<comment type="subcellular location">
    <subcellularLocation>
        <location evidence="1">Membrane</location>
        <topology evidence="1">Multi-pass membrane protein</topology>
    </subcellularLocation>
</comment>
<feature type="transmembrane region" description="Helical" evidence="6">
    <location>
        <begin position="68"/>
        <end position="89"/>
    </location>
</feature>
<evidence type="ECO:0000256" key="3">
    <source>
        <dbReference type="ARBA" id="ARBA00022989"/>
    </source>
</evidence>
<feature type="compositionally biased region" description="Low complexity" evidence="5">
    <location>
        <begin position="514"/>
        <end position="535"/>
    </location>
</feature>
<dbReference type="PANTHER" id="PTHR23423">
    <property type="entry name" value="ORGANIC SOLUTE TRANSPORTER-RELATED"/>
    <property type="match status" value="1"/>
</dbReference>
<feature type="transmembrane region" description="Helical" evidence="6">
    <location>
        <begin position="165"/>
        <end position="189"/>
    </location>
</feature>
<dbReference type="AlphaFoldDB" id="A0AAN6JIB4"/>
<name>A0AAN6JIB4_9PEZI</name>
<keyword evidence="3 6" id="KW-1133">Transmembrane helix</keyword>
<keyword evidence="2 6" id="KW-0812">Transmembrane</keyword>
<evidence type="ECO:0000256" key="6">
    <source>
        <dbReference type="SAM" id="Phobius"/>
    </source>
</evidence>
<evidence type="ECO:0000256" key="2">
    <source>
        <dbReference type="ARBA" id="ARBA00022692"/>
    </source>
</evidence>
<protein>
    <recommendedName>
        <fullName evidence="9">DUF300-domain-containing protein</fullName>
    </recommendedName>
</protein>
<dbReference type="Proteomes" id="UP001168146">
    <property type="component" value="Unassembled WGS sequence"/>
</dbReference>
<evidence type="ECO:0000256" key="4">
    <source>
        <dbReference type="ARBA" id="ARBA00023136"/>
    </source>
</evidence>
<evidence type="ECO:0008006" key="9">
    <source>
        <dbReference type="Google" id="ProtNLM"/>
    </source>
</evidence>
<feature type="transmembrane region" description="Helical" evidence="6">
    <location>
        <begin position="32"/>
        <end position="56"/>
    </location>
</feature>
<dbReference type="EMBL" id="JASUXU010000007">
    <property type="protein sequence ID" value="KAK0325418.1"/>
    <property type="molecule type" value="Genomic_DNA"/>
</dbReference>
<keyword evidence="4 6" id="KW-0472">Membrane</keyword>
<feature type="region of interest" description="Disordered" evidence="5">
    <location>
        <begin position="415"/>
        <end position="575"/>
    </location>
</feature>
<feature type="transmembrane region" description="Helical" evidence="6">
    <location>
        <begin position="101"/>
        <end position="122"/>
    </location>
</feature>
<reference evidence="7" key="1">
    <citation type="submission" date="2021-12" db="EMBL/GenBank/DDBJ databases">
        <title>Black yeast isolated from Biological Soil Crust.</title>
        <authorList>
            <person name="Kurbessoian T."/>
        </authorList>
    </citation>
    <scope>NUCLEOTIDE SEQUENCE</scope>
    <source>
        <strain evidence="7">CCFEE 5208</strain>
    </source>
</reference>
<evidence type="ECO:0000313" key="7">
    <source>
        <dbReference type="EMBL" id="KAK0325418.1"/>
    </source>
</evidence>
<comment type="caution">
    <text evidence="7">The sequence shown here is derived from an EMBL/GenBank/DDBJ whole genome shotgun (WGS) entry which is preliminary data.</text>
</comment>
<sequence>MVSSSWSTCNTTLEDSYIHETPLFSSITFHHLGLFLSAVFGLISIVLALFLVFQHATHYLRPWEQKHIIRILLMIPIYSSVQFLSYLFYRKAVYFQVLGNCYEAFAIASFFTLLCHYVAPNLHDQKDYFRGLAPLNWFWGVFGLQKCTGGQNKGIFRKPRSGLTWFNIIWIGVFQYCFIRIPFTVVSVITEELGRYCEASLSPAFAHVWVTAFEALSVTIAMFCLIQFYLQLRYDLAEHKPFLKVLCIKLVIFFSFWQTIIISLLSSGKGPLQPSAKISYQDIKVGIPAVMLCIEMAIFAVMHLFAFPWKEYVIDKHSPTNPLAISGAGFSGASPRYQGGFLGIKALADAFNPWDIIKASARGFRWLFVGYRKREADPSYQNAGPAAQQAKLDGLAAGYTAGPTFAGNREAATELRTGREGLGQRSTDEGDRAGLLRHSANMGGGRGANTSPYRTENGEEDVSGDEAARMGQYHAPPRMGPPGYESKGQDYGPTGRPTMRDTEFGDEDTGYHPGVGPARGVSGSAAGASGSVHPAYRAEGGAAVPAPSWDPWAGPQRSEQESLRAPTYRSQDPRG</sequence>
<feature type="transmembrane region" description="Helical" evidence="6">
    <location>
        <begin position="242"/>
        <end position="265"/>
    </location>
</feature>
<feature type="transmembrane region" description="Helical" evidence="6">
    <location>
        <begin position="209"/>
        <end position="230"/>
    </location>
</feature>
<accession>A0AAN6JIB4</accession>
<gene>
    <name evidence="7" type="ORF">LTR82_003701</name>
</gene>
<dbReference type="GO" id="GO:0016020">
    <property type="term" value="C:membrane"/>
    <property type="evidence" value="ECO:0007669"/>
    <property type="project" value="UniProtKB-SubCell"/>
</dbReference>
<organism evidence="7 8">
    <name type="scientific">Friedmanniomyces endolithicus</name>
    <dbReference type="NCBI Taxonomy" id="329885"/>
    <lineage>
        <taxon>Eukaryota</taxon>
        <taxon>Fungi</taxon>
        <taxon>Dikarya</taxon>
        <taxon>Ascomycota</taxon>
        <taxon>Pezizomycotina</taxon>
        <taxon>Dothideomycetes</taxon>
        <taxon>Dothideomycetidae</taxon>
        <taxon>Mycosphaerellales</taxon>
        <taxon>Teratosphaeriaceae</taxon>
        <taxon>Friedmanniomyces</taxon>
    </lineage>
</organism>
<feature type="transmembrane region" description="Helical" evidence="6">
    <location>
        <begin position="285"/>
        <end position="307"/>
    </location>
</feature>
<evidence type="ECO:0000256" key="5">
    <source>
        <dbReference type="SAM" id="MobiDB-lite"/>
    </source>
</evidence>
<dbReference type="Pfam" id="PF03619">
    <property type="entry name" value="Solute_trans_a"/>
    <property type="match status" value="1"/>
</dbReference>
<proteinExistence type="predicted"/>
<dbReference type="InterPro" id="IPR005178">
    <property type="entry name" value="Ostalpha/TMEM184C"/>
</dbReference>
<evidence type="ECO:0000313" key="8">
    <source>
        <dbReference type="Proteomes" id="UP001168146"/>
    </source>
</evidence>
<evidence type="ECO:0000256" key="1">
    <source>
        <dbReference type="ARBA" id="ARBA00004141"/>
    </source>
</evidence>
<dbReference type="SMART" id="SM01417">
    <property type="entry name" value="Solute_trans_a"/>
    <property type="match status" value="1"/>
</dbReference>